<feature type="compositionally biased region" description="Polar residues" evidence="1">
    <location>
        <begin position="49"/>
        <end position="78"/>
    </location>
</feature>
<feature type="region of interest" description="Disordered" evidence="1">
    <location>
        <begin position="49"/>
        <end position="119"/>
    </location>
</feature>
<proteinExistence type="predicted"/>
<reference evidence="2 3" key="1">
    <citation type="submission" date="2022-05" db="EMBL/GenBank/DDBJ databases">
        <title>A multi-omics perspective on studying reproductive biology in Daphnia sinensis.</title>
        <authorList>
            <person name="Jia J."/>
        </authorList>
    </citation>
    <scope>NUCLEOTIDE SEQUENCE [LARGE SCALE GENOMIC DNA]</scope>
    <source>
        <strain evidence="2 3">WSL</strain>
    </source>
</reference>
<sequence length="132" mass="14595">MFQIMLNEPAIQSPCGLRAYNTHLGRMLAGPSKETNSKMGQRIIQQMISRPNCSSPEVTSSLTTNSCSYTNDNPSSSIHLMEEKDTETSSIQRPPKKGASTEDTPAEPDGTQDKEKLEKDELKAINFDLSLF</sequence>
<dbReference type="EMBL" id="WJBH02000002">
    <property type="protein sequence ID" value="KAI9562514.1"/>
    <property type="molecule type" value="Genomic_DNA"/>
</dbReference>
<organism evidence="2 3">
    <name type="scientific">Daphnia sinensis</name>
    <dbReference type="NCBI Taxonomy" id="1820382"/>
    <lineage>
        <taxon>Eukaryota</taxon>
        <taxon>Metazoa</taxon>
        <taxon>Ecdysozoa</taxon>
        <taxon>Arthropoda</taxon>
        <taxon>Crustacea</taxon>
        <taxon>Branchiopoda</taxon>
        <taxon>Diplostraca</taxon>
        <taxon>Cladocera</taxon>
        <taxon>Anomopoda</taxon>
        <taxon>Daphniidae</taxon>
        <taxon>Daphnia</taxon>
        <taxon>Daphnia similis group</taxon>
    </lineage>
</organism>
<accession>A0AAD5PZZ0</accession>
<evidence type="ECO:0000313" key="3">
    <source>
        <dbReference type="Proteomes" id="UP000820818"/>
    </source>
</evidence>
<keyword evidence="3" id="KW-1185">Reference proteome</keyword>
<gene>
    <name evidence="2" type="ORF">GHT06_009956</name>
</gene>
<dbReference type="AlphaFoldDB" id="A0AAD5PZZ0"/>
<comment type="caution">
    <text evidence="2">The sequence shown here is derived from an EMBL/GenBank/DDBJ whole genome shotgun (WGS) entry which is preliminary data.</text>
</comment>
<dbReference type="Proteomes" id="UP000820818">
    <property type="component" value="Linkage Group LG2"/>
</dbReference>
<name>A0AAD5PZZ0_9CRUS</name>
<evidence type="ECO:0000256" key="1">
    <source>
        <dbReference type="SAM" id="MobiDB-lite"/>
    </source>
</evidence>
<evidence type="ECO:0000313" key="2">
    <source>
        <dbReference type="EMBL" id="KAI9562514.1"/>
    </source>
</evidence>
<protein>
    <submittedName>
        <fullName evidence="2">Uncharacterized protein</fullName>
    </submittedName>
</protein>